<dbReference type="KEGG" id="fil:BN1229_v1_2006"/>
<name>A0A0D6JFU7_9HYPH</name>
<feature type="region of interest" description="Disordered" evidence="1">
    <location>
        <begin position="65"/>
        <end position="85"/>
    </location>
</feature>
<dbReference type="EMBL" id="LN829119">
    <property type="protein sequence ID" value="CPR19109.1"/>
    <property type="molecule type" value="Genomic_DNA"/>
</dbReference>
<sequence length="274" mass="31188">MTENIRIRYNIHKTGCGRDLSYDTHDLRAIFKEAKLELERREDERDFAAEVSGISNGRAARFLSAEDREKRKAEHTGEGERRRNESFTRLQTLLASNAAYARLYNDTFALLGDAESATDRAIAKAQVALEEAQAQLEQTLSRAAQLPDGTRVFRDARGKVWNERGEPVSDADAASIEWRGDEPAYEQFLEEREAVTDRAMRLEELQGFRIDTLGRIRDRMSDQDNPPSEREMEGWKEEIENGMRQHKIEVNMATTSPVPDQKMPSIASIASPDL</sequence>
<evidence type="ECO:0000313" key="3">
    <source>
        <dbReference type="Proteomes" id="UP000033187"/>
    </source>
</evidence>
<gene>
    <name evidence="2" type="ORF">YBN1229_v1_2010</name>
</gene>
<dbReference type="AlphaFoldDB" id="A0A0D6JFU7"/>
<proteinExistence type="predicted"/>
<organism evidence="2 3">
    <name type="scientific">Candidatus Filomicrobium marinum</name>
    <dbReference type="NCBI Taxonomy" id="1608628"/>
    <lineage>
        <taxon>Bacteria</taxon>
        <taxon>Pseudomonadati</taxon>
        <taxon>Pseudomonadota</taxon>
        <taxon>Alphaproteobacteria</taxon>
        <taxon>Hyphomicrobiales</taxon>
        <taxon>Hyphomicrobiaceae</taxon>
        <taxon>Filomicrobium</taxon>
    </lineage>
</organism>
<evidence type="ECO:0000313" key="2">
    <source>
        <dbReference type="EMBL" id="CPR19109.1"/>
    </source>
</evidence>
<keyword evidence="3" id="KW-1185">Reference proteome</keyword>
<reference evidence="3" key="1">
    <citation type="submission" date="2015-02" db="EMBL/GenBank/DDBJ databases">
        <authorList>
            <person name="Chooi Y.-H."/>
        </authorList>
    </citation>
    <scope>NUCLEOTIDE SEQUENCE [LARGE SCALE GENOMIC DNA]</scope>
    <source>
        <strain evidence="3">strain Y</strain>
    </source>
</reference>
<dbReference type="KEGG" id="fiy:BN1229_v1_2010"/>
<feature type="region of interest" description="Disordered" evidence="1">
    <location>
        <begin position="255"/>
        <end position="274"/>
    </location>
</feature>
<accession>A0A0D6JFU7</accession>
<protein>
    <submittedName>
        <fullName evidence="2">Uncharacterized protein</fullName>
    </submittedName>
</protein>
<evidence type="ECO:0000256" key="1">
    <source>
        <dbReference type="SAM" id="MobiDB-lite"/>
    </source>
</evidence>
<dbReference type="Proteomes" id="UP000033187">
    <property type="component" value="Chromosome 1"/>
</dbReference>